<reference evidence="2" key="1">
    <citation type="submission" date="2018-05" db="EMBL/GenBank/DDBJ databases">
        <title>Draft genome of Mucuna pruriens seed.</title>
        <authorList>
            <person name="Nnadi N.E."/>
            <person name="Vos R."/>
            <person name="Hasami M.H."/>
            <person name="Devisetty U.K."/>
            <person name="Aguiy J.C."/>
        </authorList>
    </citation>
    <scope>NUCLEOTIDE SEQUENCE [LARGE SCALE GENOMIC DNA]</scope>
    <source>
        <strain evidence="2">JCA_2017</strain>
    </source>
</reference>
<evidence type="ECO:0000313" key="3">
    <source>
        <dbReference type="Proteomes" id="UP000257109"/>
    </source>
</evidence>
<name>A0A371FUF9_MUCPR</name>
<organism evidence="2 3">
    <name type="scientific">Mucuna pruriens</name>
    <name type="common">Velvet bean</name>
    <name type="synonym">Dolichos pruriens</name>
    <dbReference type="NCBI Taxonomy" id="157652"/>
    <lineage>
        <taxon>Eukaryota</taxon>
        <taxon>Viridiplantae</taxon>
        <taxon>Streptophyta</taxon>
        <taxon>Embryophyta</taxon>
        <taxon>Tracheophyta</taxon>
        <taxon>Spermatophyta</taxon>
        <taxon>Magnoliopsida</taxon>
        <taxon>eudicotyledons</taxon>
        <taxon>Gunneridae</taxon>
        <taxon>Pentapetalae</taxon>
        <taxon>rosids</taxon>
        <taxon>fabids</taxon>
        <taxon>Fabales</taxon>
        <taxon>Fabaceae</taxon>
        <taxon>Papilionoideae</taxon>
        <taxon>50 kb inversion clade</taxon>
        <taxon>NPAAA clade</taxon>
        <taxon>indigoferoid/millettioid clade</taxon>
        <taxon>Phaseoleae</taxon>
        <taxon>Mucuna</taxon>
    </lineage>
</organism>
<dbReference type="InterPro" id="IPR013103">
    <property type="entry name" value="RVT_2"/>
</dbReference>
<dbReference type="InterPro" id="IPR043502">
    <property type="entry name" value="DNA/RNA_pol_sf"/>
</dbReference>
<feature type="domain" description="Reverse transcriptase Ty1/copia-type" evidence="1">
    <location>
        <begin position="140"/>
        <end position="202"/>
    </location>
</feature>
<dbReference type="EMBL" id="QJKJ01007779">
    <property type="protein sequence ID" value="RDX81975.1"/>
    <property type="molecule type" value="Genomic_DNA"/>
</dbReference>
<dbReference type="AlphaFoldDB" id="A0A371FUF9"/>
<dbReference type="Proteomes" id="UP000257109">
    <property type="component" value="Unassembled WGS sequence"/>
</dbReference>
<feature type="domain" description="Reverse transcriptase Ty1/copia-type" evidence="1">
    <location>
        <begin position="34"/>
        <end position="136"/>
    </location>
</feature>
<comment type="caution">
    <text evidence="2">The sequence shown here is derived from an EMBL/GenBank/DDBJ whole genome shotgun (WGS) entry which is preliminary data.</text>
</comment>
<accession>A0A371FUF9</accession>
<protein>
    <recommendedName>
        <fullName evidence="1">Reverse transcriptase Ty1/copia-type domain-containing protein</fullName>
    </recommendedName>
</protein>
<sequence length="204" mass="23925">MIVIYTLKYTRCIYKNQTIILELKMILKHLHKPQLPNAVKVIGCKWIFKTKKDSQENIERHKERLVAKGFTQREGIDYTKTFFPVSEKDSLLVILILVAHFDFELHQMNVKITFLNGDLEEEVYMKQPKGFSSSDEDIIDNCIYFKVSRSKICFLVLFVDDILLVTNNKGLLNKVKQFLSKNFDMKNIGETSYVIGIKIHRERS</sequence>
<dbReference type="STRING" id="157652.A0A371FUF9"/>
<feature type="non-terminal residue" evidence="2">
    <location>
        <position position="1"/>
    </location>
</feature>
<evidence type="ECO:0000259" key="1">
    <source>
        <dbReference type="Pfam" id="PF07727"/>
    </source>
</evidence>
<evidence type="ECO:0000313" key="2">
    <source>
        <dbReference type="EMBL" id="RDX81975.1"/>
    </source>
</evidence>
<dbReference type="SUPFAM" id="SSF56672">
    <property type="entry name" value="DNA/RNA polymerases"/>
    <property type="match status" value="1"/>
</dbReference>
<keyword evidence="3" id="KW-1185">Reference proteome</keyword>
<dbReference type="Pfam" id="PF07727">
    <property type="entry name" value="RVT_2"/>
    <property type="match status" value="2"/>
</dbReference>
<gene>
    <name evidence="2" type="ORF">CR513_37285</name>
</gene>
<dbReference type="OrthoDB" id="411615at2759"/>
<proteinExistence type="predicted"/>